<name>A0A543NN71_9ACTN</name>
<dbReference type="OrthoDB" id="5176305at2"/>
<dbReference type="AlphaFoldDB" id="A0A543NN71"/>
<evidence type="ECO:0008006" key="3">
    <source>
        <dbReference type="Google" id="ProtNLM"/>
    </source>
</evidence>
<protein>
    <recommendedName>
        <fullName evidence="3">SnoaL-like domain-containing protein</fullName>
    </recommendedName>
</protein>
<evidence type="ECO:0000313" key="1">
    <source>
        <dbReference type="EMBL" id="TQN33274.1"/>
    </source>
</evidence>
<dbReference type="SUPFAM" id="SSF54427">
    <property type="entry name" value="NTF2-like"/>
    <property type="match status" value="1"/>
</dbReference>
<evidence type="ECO:0000313" key="2">
    <source>
        <dbReference type="Proteomes" id="UP000317422"/>
    </source>
</evidence>
<accession>A0A543NN71</accession>
<reference evidence="1 2" key="1">
    <citation type="submission" date="2019-06" db="EMBL/GenBank/DDBJ databases">
        <title>Sequencing the genomes of 1000 actinobacteria strains.</title>
        <authorList>
            <person name="Klenk H.-P."/>
        </authorList>
    </citation>
    <scope>NUCLEOTIDE SEQUENCE [LARGE SCALE GENOMIC DNA]</scope>
    <source>
        <strain evidence="1 2">DSM 45015</strain>
    </source>
</reference>
<keyword evidence="2" id="KW-1185">Reference proteome</keyword>
<dbReference type="PANTHER" id="PTHR41252:SF1">
    <property type="entry name" value="BLR2505 PROTEIN"/>
    <property type="match status" value="1"/>
</dbReference>
<comment type="caution">
    <text evidence="1">The sequence shown here is derived from an EMBL/GenBank/DDBJ whole genome shotgun (WGS) entry which is preliminary data.</text>
</comment>
<sequence>MDVTPSLSNTTEELIGKRQALFANLETPETIPRFFEGVADNVSWTLHGNHSLAGEYTSKQSFINQVINRLGPMMRNGLRFQINRLHVGSPVTVAEMESTSVGMDGAPYDQIYAWICTFENGTIVNVHAYVDSVAVIDFLRRNEG</sequence>
<dbReference type="Gene3D" id="3.10.450.50">
    <property type="match status" value="1"/>
</dbReference>
<dbReference type="RefSeq" id="WP_141924663.1">
    <property type="nucleotide sequence ID" value="NZ_VFQC01000001.1"/>
</dbReference>
<dbReference type="Proteomes" id="UP000317422">
    <property type="component" value="Unassembled WGS sequence"/>
</dbReference>
<dbReference type="PANTHER" id="PTHR41252">
    <property type="entry name" value="BLR2505 PROTEIN"/>
    <property type="match status" value="1"/>
</dbReference>
<dbReference type="InterPro" id="IPR032710">
    <property type="entry name" value="NTF2-like_dom_sf"/>
</dbReference>
<organism evidence="1 2">
    <name type="scientific">Haloactinospora alba</name>
    <dbReference type="NCBI Taxonomy" id="405555"/>
    <lineage>
        <taxon>Bacteria</taxon>
        <taxon>Bacillati</taxon>
        <taxon>Actinomycetota</taxon>
        <taxon>Actinomycetes</taxon>
        <taxon>Streptosporangiales</taxon>
        <taxon>Nocardiopsidaceae</taxon>
        <taxon>Haloactinospora</taxon>
    </lineage>
</organism>
<dbReference type="EMBL" id="VFQC01000001">
    <property type="protein sequence ID" value="TQN33274.1"/>
    <property type="molecule type" value="Genomic_DNA"/>
</dbReference>
<gene>
    <name evidence="1" type="ORF">FHX37_3279</name>
</gene>
<proteinExistence type="predicted"/>